<name>A0AAP0S5W6_LIQFO</name>
<evidence type="ECO:0000313" key="2">
    <source>
        <dbReference type="Proteomes" id="UP001415857"/>
    </source>
</evidence>
<dbReference type="AlphaFoldDB" id="A0AAP0S5W6"/>
<gene>
    <name evidence="1" type="ORF">L1049_019458</name>
</gene>
<protein>
    <submittedName>
        <fullName evidence="1">Uncharacterized protein</fullName>
    </submittedName>
</protein>
<dbReference type="PANTHER" id="PTHR31170:SF20">
    <property type="entry name" value="DUF247 DOMAIN PROTEIN"/>
    <property type="match status" value="1"/>
</dbReference>
<dbReference type="Pfam" id="PF03140">
    <property type="entry name" value="DUF247"/>
    <property type="match status" value="1"/>
</dbReference>
<keyword evidence="2" id="KW-1185">Reference proteome</keyword>
<sequence length="372" mass="43182">MKTLIARNIFSIGPFHSPTAEKHDHLLAMQEHKWWYTLYLLNRTKNINQKEILAQCGEAILEREQKVRRRYAEKIKFEPQELMEIMLVDGCFILELFLRSLLQDFTEEDPIFHNAWMIPTLRHDLALLENQIPFFILEELFNIVLRHFPEHLPCSITDLALSFFHPDLNLNQEAIRKKCGAQGGIYSHLLDILHNFYLPTSPKADPKGNQTWGFRKCATKLSEAGVEFEKGKEDHLLDICFSEDKGAITIPPLRIDETTKSLLMNLIAFEQCLGSTQQHITSYAILLKCLVQSPADIELLEKEDIIKNELGGVGDVLTLFNNILRDVVPKDFYFGKLCEDVNAYQQSWWQWHRLMAFLMQGPVLPIYRGIEK</sequence>
<dbReference type="Proteomes" id="UP001415857">
    <property type="component" value="Unassembled WGS sequence"/>
</dbReference>
<evidence type="ECO:0000313" key="1">
    <source>
        <dbReference type="EMBL" id="KAK9291510.1"/>
    </source>
</evidence>
<proteinExistence type="predicted"/>
<dbReference type="EMBL" id="JBBPBK010000001">
    <property type="protein sequence ID" value="KAK9291510.1"/>
    <property type="molecule type" value="Genomic_DNA"/>
</dbReference>
<reference evidence="1 2" key="1">
    <citation type="journal article" date="2024" name="Plant J.">
        <title>Genome sequences and population genomics reveal climatic adaptation and genomic divergence between two closely related sweetgum species.</title>
        <authorList>
            <person name="Xu W.Q."/>
            <person name="Ren C.Q."/>
            <person name="Zhang X.Y."/>
            <person name="Comes H.P."/>
            <person name="Liu X.H."/>
            <person name="Li Y.G."/>
            <person name="Kettle C.J."/>
            <person name="Jalonen R."/>
            <person name="Gaisberger H."/>
            <person name="Ma Y.Z."/>
            <person name="Qiu Y.X."/>
        </authorList>
    </citation>
    <scope>NUCLEOTIDE SEQUENCE [LARGE SCALE GENOMIC DNA]</scope>
    <source>
        <strain evidence="1">Hangzhou</strain>
    </source>
</reference>
<dbReference type="InterPro" id="IPR004158">
    <property type="entry name" value="DUF247_pln"/>
</dbReference>
<accession>A0AAP0S5W6</accession>
<comment type="caution">
    <text evidence="1">The sequence shown here is derived from an EMBL/GenBank/DDBJ whole genome shotgun (WGS) entry which is preliminary data.</text>
</comment>
<dbReference type="PANTHER" id="PTHR31170">
    <property type="entry name" value="BNAC04G53230D PROTEIN"/>
    <property type="match status" value="1"/>
</dbReference>
<organism evidence="1 2">
    <name type="scientific">Liquidambar formosana</name>
    <name type="common">Formosan gum</name>
    <dbReference type="NCBI Taxonomy" id="63359"/>
    <lineage>
        <taxon>Eukaryota</taxon>
        <taxon>Viridiplantae</taxon>
        <taxon>Streptophyta</taxon>
        <taxon>Embryophyta</taxon>
        <taxon>Tracheophyta</taxon>
        <taxon>Spermatophyta</taxon>
        <taxon>Magnoliopsida</taxon>
        <taxon>eudicotyledons</taxon>
        <taxon>Gunneridae</taxon>
        <taxon>Pentapetalae</taxon>
        <taxon>Saxifragales</taxon>
        <taxon>Altingiaceae</taxon>
        <taxon>Liquidambar</taxon>
    </lineage>
</organism>